<reference evidence="2 3" key="1">
    <citation type="submission" date="2020-08" db="EMBL/GenBank/DDBJ databases">
        <authorList>
            <person name="Hejnol A."/>
        </authorList>
    </citation>
    <scope>NUCLEOTIDE SEQUENCE [LARGE SCALE GENOMIC DNA]</scope>
</reference>
<feature type="signal peptide" evidence="1">
    <location>
        <begin position="1"/>
        <end position="17"/>
    </location>
</feature>
<protein>
    <submittedName>
        <fullName evidence="2">DgyrCDS14400</fullName>
    </submittedName>
</protein>
<evidence type="ECO:0000313" key="2">
    <source>
        <dbReference type="EMBL" id="CAD5126231.1"/>
    </source>
</evidence>
<dbReference type="AlphaFoldDB" id="A0A7I8WDG7"/>
<sequence>MFFQIFILLLNFPVTLQSENCHNATLGFPLIRFIFSQLDHINLLTDFTIPCNGYITSITYLTTGEDYPFHLAVWKNVLGLKYNKKDYRTITKTTAIEQRTVKFDIPMEISTTDYLAFEFLEGSKHGIVSYKGDNPGNAQFYKIITAVKFFMKLPVYKNINFNSHVYNKYYAFNLEFIPKNVYKRNPYCSNKQNVYGHDLIDRNEGGQDHATFLVDLKFVCSGHLTKIEFYRKTTDKSHIGIWRKMSDLAGIKYKLITLITLPDGPIGTVQTVELNDTIPIEENDIPLILNHNSKSNAIANAGNSYGDASSVNMNIQKENVEIGKIIDLQECSYGCVKQFRTFSIKFHVDSSKILIFFCYPQLL</sequence>
<proteinExistence type="predicted"/>
<evidence type="ECO:0000313" key="3">
    <source>
        <dbReference type="Proteomes" id="UP000549394"/>
    </source>
</evidence>
<dbReference type="Proteomes" id="UP000549394">
    <property type="component" value="Unassembled WGS sequence"/>
</dbReference>
<gene>
    <name evidence="2" type="ORF">DGYR_LOCUS13486</name>
</gene>
<feature type="chain" id="PRO_5029643318" evidence="1">
    <location>
        <begin position="18"/>
        <end position="363"/>
    </location>
</feature>
<dbReference type="EMBL" id="CAJFCJ010000036">
    <property type="protein sequence ID" value="CAD5126231.1"/>
    <property type="molecule type" value="Genomic_DNA"/>
</dbReference>
<evidence type="ECO:0000256" key="1">
    <source>
        <dbReference type="SAM" id="SignalP"/>
    </source>
</evidence>
<keyword evidence="3" id="KW-1185">Reference proteome</keyword>
<comment type="caution">
    <text evidence="2">The sequence shown here is derived from an EMBL/GenBank/DDBJ whole genome shotgun (WGS) entry which is preliminary data.</text>
</comment>
<name>A0A7I8WDG7_9ANNE</name>
<accession>A0A7I8WDG7</accession>
<organism evidence="2 3">
    <name type="scientific">Dimorphilus gyrociliatus</name>
    <dbReference type="NCBI Taxonomy" id="2664684"/>
    <lineage>
        <taxon>Eukaryota</taxon>
        <taxon>Metazoa</taxon>
        <taxon>Spiralia</taxon>
        <taxon>Lophotrochozoa</taxon>
        <taxon>Annelida</taxon>
        <taxon>Polychaeta</taxon>
        <taxon>Polychaeta incertae sedis</taxon>
        <taxon>Dinophilidae</taxon>
        <taxon>Dimorphilus</taxon>
    </lineage>
</organism>
<keyword evidence="1" id="KW-0732">Signal</keyword>